<name>A0A1Q2YLE7_9ASCO</name>
<feature type="compositionally biased region" description="Basic and acidic residues" evidence="1">
    <location>
        <begin position="108"/>
        <end position="132"/>
    </location>
</feature>
<feature type="region of interest" description="Disordered" evidence="1">
    <location>
        <begin position="43"/>
        <end position="63"/>
    </location>
</feature>
<comment type="caution">
    <text evidence="2">The sequence shown here is derived from an EMBL/GenBank/DDBJ whole genome shotgun (WGS) entry which is preliminary data.</text>
</comment>
<feature type="compositionally biased region" description="Basic and acidic residues" evidence="1">
    <location>
        <begin position="84"/>
        <end position="100"/>
    </location>
</feature>
<gene>
    <name evidence="2" type="ORF">PMKS-003883</name>
</gene>
<dbReference type="EMBL" id="BDGI01000175">
    <property type="protein sequence ID" value="GAV30372.1"/>
    <property type="molecule type" value="Genomic_DNA"/>
</dbReference>
<keyword evidence="3" id="KW-1185">Reference proteome</keyword>
<evidence type="ECO:0000256" key="1">
    <source>
        <dbReference type="SAM" id="MobiDB-lite"/>
    </source>
</evidence>
<reference evidence="2 3" key="1">
    <citation type="submission" date="2016-08" db="EMBL/GenBank/DDBJ databases">
        <title>Whole genome shotgun sequence of Pichia membranifaciens KS47-1.</title>
        <authorList>
            <person name="Konishi M."/>
            <person name="Ishida M."/>
            <person name="Arakawa T."/>
            <person name="Kato Y."/>
            <person name="Horiuchi J."/>
        </authorList>
    </citation>
    <scope>NUCLEOTIDE SEQUENCE [LARGE SCALE GENOMIC DNA]</scope>
    <source>
        <strain evidence="2 3">KS47-1</strain>
    </source>
</reference>
<sequence length="139" mass="14874">MSREALVDVVNQKHLGAWQAAVEGGALHVVYEPGVVNQFGVDDVNDKAEKGPGAEQVGKDPPLVGVVGVRNDIKAGLVATAGRIDGKEDGPQDEAAKEADIGPEQQVSEEKVPVDASLLKDKAFWPGHEVRKPTKRRRH</sequence>
<protein>
    <submittedName>
        <fullName evidence="2">Uncharacterized protein</fullName>
    </submittedName>
</protein>
<feature type="region of interest" description="Disordered" evidence="1">
    <location>
        <begin position="82"/>
        <end position="139"/>
    </location>
</feature>
<evidence type="ECO:0000313" key="3">
    <source>
        <dbReference type="Proteomes" id="UP000186136"/>
    </source>
</evidence>
<organism evidence="2 3">
    <name type="scientific">Pichia membranifaciens</name>
    <dbReference type="NCBI Taxonomy" id="4926"/>
    <lineage>
        <taxon>Eukaryota</taxon>
        <taxon>Fungi</taxon>
        <taxon>Dikarya</taxon>
        <taxon>Ascomycota</taxon>
        <taxon>Saccharomycotina</taxon>
        <taxon>Pichiomycetes</taxon>
        <taxon>Pichiales</taxon>
        <taxon>Pichiaceae</taxon>
        <taxon>Pichia</taxon>
    </lineage>
</organism>
<dbReference type="Proteomes" id="UP000186136">
    <property type="component" value="Unassembled WGS sequence"/>
</dbReference>
<evidence type="ECO:0000313" key="2">
    <source>
        <dbReference type="EMBL" id="GAV30372.1"/>
    </source>
</evidence>
<accession>A0A1Q2YLE7</accession>
<dbReference type="AlphaFoldDB" id="A0A1Q2YLE7"/>
<proteinExistence type="predicted"/>